<gene>
    <name evidence="2" type="ORF">B2J93_2416</name>
</gene>
<dbReference type="AlphaFoldDB" id="A0A218Z2C9"/>
<feature type="compositionally biased region" description="Polar residues" evidence="1">
    <location>
        <begin position="52"/>
        <end position="66"/>
    </location>
</feature>
<evidence type="ECO:0000313" key="3">
    <source>
        <dbReference type="Proteomes" id="UP000242519"/>
    </source>
</evidence>
<dbReference type="EMBL" id="MZNU01000261">
    <property type="protein sequence ID" value="OWP01703.1"/>
    <property type="molecule type" value="Genomic_DNA"/>
</dbReference>
<reference evidence="2 3" key="1">
    <citation type="submission" date="2017-04" db="EMBL/GenBank/DDBJ databases">
        <title>Draft genome sequence of Marssonina coronaria NL1: causal agent of apple blotch.</title>
        <authorList>
            <person name="Cheng Q."/>
        </authorList>
    </citation>
    <scope>NUCLEOTIDE SEQUENCE [LARGE SCALE GENOMIC DNA]</scope>
    <source>
        <strain evidence="2 3">NL1</strain>
    </source>
</reference>
<accession>A0A218Z2C9</accession>
<dbReference type="InParanoid" id="A0A218Z2C9"/>
<dbReference type="Proteomes" id="UP000242519">
    <property type="component" value="Unassembled WGS sequence"/>
</dbReference>
<sequence>MAGGSIVRRSKGGCAVPVCPRSPSTERQSRRAGRLDDGESSMAKAGEKGCVQWSTEHQASPVSETVSPAEYAGPGPVASWIWVGPMDAIMSATGTLLLELASRVLRATAVSPDAAGRRSRRLYLDRAVRDIVWTSRPVSSTLPSPRLEALRPDG</sequence>
<keyword evidence="3" id="KW-1185">Reference proteome</keyword>
<feature type="region of interest" description="Disordered" evidence="1">
    <location>
        <begin position="1"/>
        <end position="69"/>
    </location>
</feature>
<name>A0A218Z2C9_9HELO</name>
<proteinExistence type="predicted"/>
<evidence type="ECO:0000256" key="1">
    <source>
        <dbReference type="SAM" id="MobiDB-lite"/>
    </source>
</evidence>
<evidence type="ECO:0000313" key="2">
    <source>
        <dbReference type="EMBL" id="OWP01703.1"/>
    </source>
</evidence>
<organism evidence="2 3">
    <name type="scientific">Diplocarpon coronariae</name>
    <dbReference type="NCBI Taxonomy" id="2795749"/>
    <lineage>
        <taxon>Eukaryota</taxon>
        <taxon>Fungi</taxon>
        <taxon>Dikarya</taxon>
        <taxon>Ascomycota</taxon>
        <taxon>Pezizomycotina</taxon>
        <taxon>Leotiomycetes</taxon>
        <taxon>Helotiales</taxon>
        <taxon>Drepanopezizaceae</taxon>
        <taxon>Diplocarpon</taxon>
    </lineage>
</organism>
<protein>
    <submittedName>
        <fullName evidence="2">Uncharacterized protein</fullName>
    </submittedName>
</protein>
<feature type="compositionally biased region" description="Basic and acidic residues" evidence="1">
    <location>
        <begin position="27"/>
        <end position="37"/>
    </location>
</feature>
<comment type="caution">
    <text evidence="2">The sequence shown here is derived from an EMBL/GenBank/DDBJ whole genome shotgun (WGS) entry which is preliminary data.</text>
</comment>